<dbReference type="PANTHER" id="PTHR42648">
    <property type="entry name" value="TRANSPOSASE, PUTATIVE-RELATED"/>
    <property type="match status" value="1"/>
</dbReference>
<keyword evidence="6" id="KW-0229">DNA integration</keyword>
<dbReference type="PANTHER" id="PTHR42648:SF11">
    <property type="entry name" value="TRANSPOSON TY4-P GAG-POL POLYPROTEIN"/>
    <property type="match status" value="1"/>
</dbReference>
<keyword evidence="4" id="KW-0378">Hydrolase</keyword>
<evidence type="ECO:0000256" key="4">
    <source>
        <dbReference type="ARBA" id="ARBA00022801"/>
    </source>
</evidence>
<proteinExistence type="predicted"/>
<keyword evidence="1" id="KW-0540">Nuclease</keyword>
<dbReference type="GO" id="GO:0015074">
    <property type="term" value="P:DNA integration"/>
    <property type="evidence" value="ECO:0007669"/>
    <property type="project" value="UniProtKB-KW"/>
</dbReference>
<organism evidence="9 10">
    <name type="scientific">Nitrosomonas ureae</name>
    <dbReference type="NCBI Taxonomy" id="44577"/>
    <lineage>
        <taxon>Bacteria</taxon>
        <taxon>Pseudomonadati</taxon>
        <taxon>Pseudomonadota</taxon>
        <taxon>Betaproteobacteria</taxon>
        <taxon>Nitrosomonadales</taxon>
        <taxon>Nitrosomonadaceae</taxon>
        <taxon>Nitrosomonas</taxon>
    </lineage>
</organism>
<dbReference type="RefSeq" id="WP_201011882.1">
    <property type="nucleotide sequence ID" value="NZ_CP013341.1"/>
</dbReference>
<dbReference type="Pfam" id="PF13683">
    <property type="entry name" value="rve_3"/>
    <property type="match status" value="1"/>
</dbReference>
<evidence type="ECO:0000256" key="6">
    <source>
        <dbReference type="ARBA" id="ARBA00022908"/>
    </source>
</evidence>
<keyword evidence="10" id="KW-1185">Reference proteome</keyword>
<evidence type="ECO:0000313" key="10">
    <source>
        <dbReference type="Proteomes" id="UP000182882"/>
    </source>
</evidence>
<evidence type="ECO:0000256" key="7">
    <source>
        <dbReference type="ARBA" id="ARBA00023172"/>
    </source>
</evidence>
<name>A0A1H2GPU7_9PROT</name>
<dbReference type="InterPro" id="IPR039537">
    <property type="entry name" value="Retrotran_Ty1/copia-like"/>
</dbReference>
<evidence type="ECO:0000313" key="9">
    <source>
        <dbReference type="EMBL" id="SDU21525.1"/>
    </source>
</evidence>
<dbReference type="Proteomes" id="UP000182882">
    <property type="component" value="Unassembled WGS sequence"/>
</dbReference>
<dbReference type="InterPro" id="IPR036397">
    <property type="entry name" value="RNaseH_sf"/>
</dbReference>
<keyword evidence="3" id="KW-0255">Endonuclease</keyword>
<dbReference type="InterPro" id="IPR012337">
    <property type="entry name" value="RNaseH-like_sf"/>
</dbReference>
<dbReference type="AlphaFoldDB" id="A0A1H2GPU7"/>
<evidence type="ECO:0000259" key="8">
    <source>
        <dbReference type="PROSITE" id="PS50994"/>
    </source>
</evidence>
<evidence type="ECO:0000256" key="1">
    <source>
        <dbReference type="ARBA" id="ARBA00022722"/>
    </source>
</evidence>
<protein>
    <submittedName>
        <fullName evidence="9">Integrase core domain-containing protein</fullName>
    </submittedName>
</protein>
<dbReference type="GO" id="GO:0003676">
    <property type="term" value="F:nucleic acid binding"/>
    <property type="evidence" value="ECO:0007669"/>
    <property type="project" value="InterPro"/>
</dbReference>
<feature type="domain" description="Integrase catalytic" evidence="8">
    <location>
        <begin position="108"/>
        <end position="277"/>
    </location>
</feature>
<dbReference type="GO" id="GO:0046872">
    <property type="term" value="F:metal ion binding"/>
    <property type="evidence" value="ECO:0007669"/>
    <property type="project" value="UniProtKB-KW"/>
</dbReference>
<evidence type="ECO:0000256" key="3">
    <source>
        <dbReference type="ARBA" id="ARBA00022759"/>
    </source>
</evidence>
<accession>A0A1H2GPU7</accession>
<dbReference type="GO" id="GO:0016787">
    <property type="term" value="F:hydrolase activity"/>
    <property type="evidence" value="ECO:0007669"/>
    <property type="project" value="UniProtKB-KW"/>
</dbReference>
<dbReference type="GO" id="GO:0006310">
    <property type="term" value="P:DNA recombination"/>
    <property type="evidence" value="ECO:0007669"/>
    <property type="project" value="UniProtKB-KW"/>
</dbReference>
<evidence type="ECO:0000256" key="2">
    <source>
        <dbReference type="ARBA" id="ARBA00022723"/>
    </source>
</evidence>
<dbReference type="Gene3D" id="1.10.10.60">
    <property type="entry name" value="Homeodomain-like"/>
    <property type="match status" value="1"/>
</dbReference>
<gene>
    <name evidence="9" type="ORF">SAMN05216406_13514</name>
</gene>
<evidence type="ECO:0000256" key="5">
    <source>
        <dbReference type="ARBA" id="ARBA00022842"/>
    </source>
</evidence>
<dbReference type="EMBL" id="FNLN01000035">
    <property type="protein sequence ID" value="SDU21525.1"/>
    <property type="molecule type" value="Genomic_DNA"/>
</dbReference>
<dbReference type="InterPro" id="IPR001584">
    <property type="entry name" value="Integrase_cat-core"/>
</dbReference>
<dbReference type="GO" id="GO:0004519">
    <property type="term" value="F:endonuclease activity"/>
    <property type="evidence" value="ECO:0007669"/>
    <property type="project" value="UniProtKB-KW"/>
</dbReference>
<keyword evidence="5" id="KW-0460">Magnesium</keyword>
<keyword evidence="7" id="KW-0233">DNA recombination</keyword>
<reference evidence="10" key="1">
    <citation type="submission" date="2016-10" db="EMBL/GenBank/DDBJ databases">
        <authorList>
            <person name="Varghese N."/>
            <person name="Submissions S."/>
        </authorList>
    </citation>
    <scope>NUCLEOTIDE SEQUENCE [LARGE SCALE GENOMIC DNA]</scope>
    <source>
        <strain evidence="10">Nm10</strain>
    </source>
</reference>
<sequence length="280" mass="32926">MIFISVVYIILRGCEHEYTQKNPVNPPDREEIWRLYGTRDWTIVALAQKFRVSRPTIYKVIERARKQEFSPRKSTNKRFLQAKYGMKRLAKVESSLEIKKKSAARRYNKSYPGEMVHFDTKRLPLLRGEVKTLPRDYLFVGIDDFSRELYAAILPDKTQNSAATFLKQVIEECPYTIECAYSDNGTEYKGTPDHAFVALCKTNRIAQKFTRVRHPQTNGKAERVIKTILEMWHEQTIFTSRKDRELSLVRFVNFYNTVKPHTGISNMTPYEKLTNFFFNL</sequence>
<dbReference type="PROSITE" id="PS50994">
    <property type="entry name" value="INTEGRASE"/>
    <property type="match status" value="1"/>
</dbReference>
<keyword evidence="2" id="KW-0479">Metal-binding</keyword>
<dbReference type="SUPFAM" id="SSF53098">
    <property type="entry name" value="Ribonuclease H-like"/>
    <property type="match status" value="1"/>
</dbReference>
<dbReference type="Gene3D" id="3.30.420.10">
    <property type="entry name" value="Ribonuclease H-like superfamily/Ribonuclease H"/>
    <property type="match status" value="1"/>
</dbReference>